<gene>
    <name evidence="1" type="ORF">DPMN_081551</name>
</gene>
<name>A0A9D3Y914_DREPO</name>
<reference evidence="1" key="2">
    <citation type="submission" date="2020-11" db="EMBL/GenBank/DDBJ databases">
        <authorList>
            <person name="McCartney M.A."/>
            <person name="Auch B."/>
            <person name="Kono T."/>
            <person name="Mallez S."/>
            <person name="Becker A."/>
            <person name="Gohl D.M."/>
            <person name="Silverstein K.A.T."/>
            <person name="Koren S."/>
            <person name="Bechman K.B."/>
            <person name="Herman A."/>
            <person name="Abrahante J.E."/>
            <person name="Garbe J."/>
        </authorList>
    </citation>
    <scope>NUCLEOTIDE SEQUENCE</scope>
    <source>
        <strain evidence="1">Duluth1</strain>
        <tissue evidence="1">Whole animal</tissue>
    </source>
</reference>
<organism evidence="1 2">
    <name type="scientific">Dreissena polymorpha</name>
    <name type="common">Zebra mussel</name>
    <name type="synonym">Mytilus polymorpha</name>
    <dbReference type="NCBI Taxonomy" id="45954"/>
    <lineage>
        <taxon>Eukaryota</taxon>
        <taxon>Metazoa</taxon>
        <taxon>Spiralia</taxon>
        <taxon>Lophotrochozoa</taxon>
        <taxon>Mollusca</taxon>
        <taxon>Bivalvia</taxon>
        <taxon>Autobranchia</taxon>
        <taxon>Heteroconchia</taxon>
        <taxon>Euheterodonta</taxon>
        <taxon>Imparidentia</taxon>
        <taxon>Neoheterodontei</taxon>
        <taxon>Myida</taxon>
        <taxon>Dreissenoidea</taxon>
        <taxon>Dreissenidae</taxon>
        <taxon>Dreissena</taxon>
    </lineage>
</organism>
<dbReference type="EMBL" id="JAIWYP010000016">
    <property type="protein sequence ID" value="KAH3694112.1"/>
    <property type="molecule type" value="Genomic_DNA"/>
</dbReference>
<sequence>MGKVKCWVEEDIQGQLKRVWKFHGMVREIYEPSLINVFDIVVFKPLDGLIF</sequence>
<proteinExistence type="predicted"/>
<dbReference type="Proteomes" id="UP000828390">
    <property type="component" value="Unassembled WGS sequence"/>
</dbReference>
<accession>A0A9D3Y914</accession>
<dbReference type="AlphaFoldDB" id="A0A9D3Y914"/>
<reference evidence="1" key="1">
    <citation type="journal article" date="2019" name="bioRxiv">
        <title>The Genome of the Zebra Mussel, Dreissena polymorpha: A Resource for Invasive Species Research.</title>
        <authorList>
            <person name="McCartney M.A."/>
            <person name="Auch B."/>
            <person name="Kono T."/>
            <person name="Mallez S."/>
            <person name="Zhang Y."/>
            <person name="Obille A."/>
            <person name="Becker A."/>
            <person name="Abrahante J.E."/>
            <person name="Garbe J."/>
            <person name="Badalamenti J.P."/>
            <person name="Herman A."/>
            <person name="Mangelson H."/>
            <person name="Liachko I."/>
            <person name="Sullivan S."/>
            <person name="Sone E.D."/>
            <person name="Koren S."/>
            <person name="Silverstein K.A.T."/>
            <person name="Beckman K.B."/>
            <person name="Gohl D.M."/>
        </authorList>
    </citation>
    <scope>NUCLEOTIDE SEQUENCE</scope>
    <source>
        <strain evidence="1">Duluth1</strain>
        <tissue evidence="1">Whole animal</tissue>
    </source>
</reference>
<evidence type="ECO:0000313" key="1">
    <source>
        <dbReference type="EMBL" id="KAH3694112.1"/>
    </source>
</evidence>
<evidence type="ECO:0000313" key="2">
    <source>
        <dbReference type="Proteomes" id="UP000828390"/>
    </source>
</evidence>
<keyword evidence="2" id="KW-1185">Reference proteome</keyword>
<comment type="caution">
    <text evidence="1">The sequence shown here is derived from an EMBL/GenBank/DDBJ whole genome shotgun (WGS) entry which is preliminary data.</text>
</comment>
<protein>
    <submittedName>
        <fullName evidence="1">Uncharacterized protein</fullName>
    </submittedName>
</protein>